<dbReference type="Proteomes" id="UP000053593">
    <property type="component" value="Unassembled WGS sequence"/>
</dbReference>
<organism evidence="1 2">
    <name type="scientific">Collybiopsis luxurians FD-317 M1</name>
    <dbReference type="NCBI Taxonomy" id="944289"/>
    <lineage>
        <taxon>Eukaryota</taxon>
        <taxon>Fungi</taxon>
        <taxon>Dikarya</taxon>
        <taxon>Basidiomycota</taxon>
        <taxon>Agaricomycotina</taxon>
        <taxon>Agaricomycetes</taxon>
        <taxon>Agaricomycetidae</taxon>
        <taxon>Agaricales</taxon>
        <taxon>Marasmiineae</taxon>
        <taxon>Omphalotaceae</taxon>
        <taxon>Collybiopsis</taxon>
        <taxon>Collybiopsis luxurians</taxon>
    </lineage>
</organism>
<evidence type="ECO:0000313" key="2">
    <source>
        <dbReference type="Proteomes" id="UP000053593"/>
    </source>
</evidence>
<keyword evidence="2" id="KW-1185">Reference proteome</keyword>
<gene>
    <name evidence="1" type="ORF">GYMLUDRAFT_1026397</name>
</gene>
<name>A0A0D0ASN4_9AGAR</name>
<evidence type="ECO:0000313" key="1">
    <source>
        <dbReference type="EMBL" id="KIK53430.1"/>
    </source>
</evidence>
<sequence>MENDPGSDTLTSFLIAQLALDDIQSVASSRKGKARGDTALTDEEIAFRVFERENDDVVDSLNLARSLQLAIDGDQEVLQRMSIVDMSEADDRRYAEALARGEVPPEMTDAQKAIET</sequence>
<dbReference type="EMBL" id="KN834829">
    <property type="protein sequence ID" value="KIK53430.1"/>
    <property type="molecule type" value="Genomic_DNA"/>
</dbReference>
<dbReference type="AlphaFoldDB" id="A0A0D0ASN4"/>
<dbReference type="OrthoDB" id="9977870at2759"/>
<reference evidence="1 2" key="1">
    <citation type="submission" date="2014-04" db="EMBL/GenBank/DDBJ databases">
        <title>Evolutionary Origins and Diversification of the Mycorrhizal Mutualists.</title>
        <authorList>
            <consortium name="DOE Joint Genome Institute"/>
            <consortium name="Mycorrhizal Genomics Consortium"/>
            <person name="Kohler A."/>
            <person name="Kuo A."/>
            <person name="Nagy L.G."/>
            <person name="Floudas D."/>
            <person name="Copeland A."/>
            <person name="Barry K.W."/>
            <person name="Cichocki N."/>
            <person name="Veneault-Fourrey C."/>
            <person name="LaButti K."/>
            <person name="Lindquist E.A."/>
            <person name="Lipzen A."/>
            <person name="Lundell T."/>
            <person name="Morin E."/>
            <person name="Murat C."/>
            <person name="Riley R."/>
            <person name="Ohm R."/>
            <person name="Sun H."/>
            <person name="Tunlid A."/>
            <person name="Henrissat B."/>
            <person name="Grigoriev I.V."/>
            <person name="Hibbett D.S."/>
            <person name="Martin F."/>
        </authorList>
    </citation>
    <scope>NUCLEOTIDE SEQUENCE [LARGE SCALE GENOMIC DNA]</scope>
    <source>
        <strain evidence="1 2">FD-317 M1</strain>
    </source>
</reference>
<protein>
    <submittedName>
        <fullName evidence="1">Unplaced genomic scaffold GYMLUscaffold_81, whole genome shotgun sequence</fullName>
    </submittedName>
</protein>
<dbReference type="HOGENOM" id="CLU_2097161_0_0_1"/>
<proteinExistence type="predicted"/>
<accession>A0A0D0ASN4</accession>